<evidence type="ECO:0000256" key="2">
    <source>
        <dbReference type="SAM" id="MobiDB-lite"/>
    </source>
</evidence>
<reference evidence="3" key="1">
    <citation type="submission" date="2019-05" db="EMBL/GenBank/DDBJ databases">
        <title>Annotation for the trematode Fasciolopsis buski.</title>
        <authorList>
            <person name="Choi Y.-J."/>
        </authorList>
    </citation>
    <scope>NUCLEOTIDE SEQUENCE</scope>
    <source>
        <strain evidence="3">HT</strain>
        <tissue evidence="3">Whole worm</tissue>
    </source>
</reference>
<evidence type="ECO:0000256" key="1">
    <source>
        <dbReference type="SAM" id="Coils"/>
    </source>
</evidence>
<organism evidence="3 4">
    <name type="scientific">Fasciolopsis buskii</name>
    <dbReference type="NCBI Taxonomy" id="27845"/>
    <lineage>
        <taxon>Eukaryota</taxon>
        <taxon>Metazoa</taxon>
        <taxon>Spiralia</taxon>
        <taxon>Lophotrochozoa</taxon>
        <taxon>Platyhelminthes</taxon>
        <taxon>Trematoda</taxon>
        <taxon>Digenea</taxon>
        <taxon>Plagiorchiida</taxon>
        <taxon>Echinostomata</taxon>
        <taxon>Echinostomatoidea</taxon>
        <taxon>Fasciolidae</taxon>
        <taxon>Fasciolopsis</taxon>
    </lineage>
</organism>
<name>A0A8E0VF77_9TREM</name>
<dbReference type="EMBL" id="LUCM01010796">
    <property type="protein sequence ID" value="KAA0184956.1"/>
    <property type="molecule type" value="Genomic_DNA"/>
</dbReference>
<evidence type="ECO:0000313" key="3">
    <source>
        <dbReference type="EMBL" id="KAA0184956.1"/>
    </source>
</evidence>
<gene>
    <name evidence="3" type="ORF">FBUS_08220</name>
</gene>
<sequence>IKIDEREEDRLNDDGDDDDDDDDDDDPEGSEITMISITIQLIAAATAIMKLMAMTNQIIWMGAQTIESRLSEYECKARAVCIGVNHLALDTERIQQEELLKKVKQLELELKDSAYQKTSLPQRALDVRVLTENVSETSVQLSSPKALPESVHVKKELGGTVQSCWNYVSHLSRLTQVHIRNAAEYHQVRK</sequence>
<feature type="compositionally biased region" description="Acidic residues" evidence="2">
    <location>
        <begin position="14"/>
        <end position="29"/>
    </location>
</feature>
<feature type="non-terminal residue" evidence="3">
    <location>
        <position position="190"/>
    </location>
</feature>
<accession>A0A8E0VF77</accession>
<dbReference type="Proteomes" id="UP000728185">
    <property type="component" value="Unassembled WGS sequence"/>
</dbReference>
<feature type="compositionally biased region" description="Basic and acidic residues" evidence="2">
    <location>
        <begin position="1"/>
        <end position="13"/>
    </location>
</feature>
<feature type="coiled-coil region" evidence="1">
    <location>
        <begin position="89"/>
        <end position="116"/>
    </location>
</feature>
<proteinExistence type="predicted"/>
<comment type="caution">
    <text evidence="3">The sequence shown here is derived from an EMBL/GenBank/DDBJ whole genome shotgun (WGS) entry which is preliminary data.</text>
</comment>
<dbReference type="AlphaFoldDB" id="A0A8E0VF77"/>
<feature type="region of interest" description="Disordered" evidence="2">
    <location>
        <begin position="1"/>
        <end position="30"/>
    </location>
</feature>
<keyword evidence="4" id="KW-1185">Reference proteome</keyword>
<keyword evidence="1" id="KW-0175">Coiled coil</keyword>
<evidence type="ECO:0000313" key="4">
    <source>
        <dbReference type="Proteomes" id="UP000728185"/>
    </source>
</evidence>
<protein>
    <submittedName>
        <fullName evidence="3">Uncharacterized protein</fullName>
    </submittedName>
</protein>
<dbReference type="OrthoDB" id="18740at2759"/>